<evidence type="ECO:0000256" key="3">
    <source>
        <dbReference type="ARBA" id="ARBA00022448"/>
    </source>
</evidence>
<dbReference type="EMBL" id="PKMF04000207">
    <property type="protein sequence ID" value="KAK7843258.1"/>
    <property type="molecule type" value="Genomic_DNA"/>
</dbReference>
<dbReference type="AlphaFoldDB" id="A0AAW0KUK5"/>
<feature type="transmembrane region" description="Helical" evidence="10">
    <location>
        <begin position="351"/>
        <end position="371"/>
    </location>
</feature>
<feature type="domain" description="K+ potassium transporter C-terminal" evidence="12">
    <location>
        <begin position="410"/>
        <end position="608"/>
    </location>
</feature>
<feature type="transmembrane region" description="Helical" evidence="10">
    <location>
        <begin position="884"/>
        <end position="905"/>
    </location>
</feature>
<sequence>MIDNSVGGHHVLGSKTVAWTVILHLAFQSIGIVYGDIGTSPLYVFASTFPNGIKHNDDILGVLSIIFYTLTLIPLVKYVFIVLRANDNGDGGTFALYSLICRYAKVGLIPSQQAEDQEVSNFQLELPSNRLKRASWLKSKLENSQFAKFFLLFATMLGTSMVIGDGVLTPCISVLSAVGGIKEATSAMSDDMIVWISVAILVLLFSAQRFGTDKVGYTFAPIICIWFAFIGGIGIFNFFKFDTTVVKALNPQYIFDYFKRNKKEAWISLGGTVLSITGTEALFADVGHFTIKSIQISSLYWPVFVIAVLAAIIASQAMISGSFSIIQQSLSLGCFPRVKIVHTSAKYEGQVYIPEINYLLMLACVGVTLGFRSTARIGNAYGIAVVFVMTLTSSFLLKEVVTSTNLSQMPGLAIFYSELVQGIPPIFKHYVSNVPALHSVLVFVSIKSLPIGKVPADERFLFRRVEPYELHVFRCVVRYGYTDVRNEQEPFEYLLIEKLTGFIADGEFWLSQNDLNKDDDSGEYLDEGEVDGENNEHKDVKQVDEEKRKEAIDKEIETVNQACRAGVVHLIGENEVVASKGASVARRIIIDYAYNFLKRNLRESEKVFDSLDLESSTVPGRHGHGSKAVGWSVILHLAFQSIGIVYGDIGTSPLYVYASTFTNGIKHNDDILGVLSLVFYTLTLIPLFKYVFIVLQANDNGEGGTFALYSLICRYAKVGLIPNQQAEDQEVSNFQLDLPSSRQRIASVVKAKLENSQFAKFFLLFATMLGTSMVIGDGVLTPCMSVLSAVGGIRKATTEITEDMIVWISIAILIFLFLVQRFGTDKVGYRTEALFADVGHFTVRSIQISMCSVTYPALILAYSGQAAFLRKHNDLVKETFYESIPGIAVVFVMTLTSAFLVLIMIMIWKSHILLVISYVLVISSVELLYLSSVFYKFAQGGYLPLAFAAVLMTIMYIWNDVHRRKYFYELDHKVPLGKLKDIAADTNLCRMPGLALFYSELVQGIPPIFKHYVVNIPALHSVLVFVTIKSLPISKVPIEERFLFRRVEPKDQNVFRCVVRYGYTNTRSEDEPFEKMLVERLKEYIINNFWFSQSKLSNGENDGELDVGFANGEDENNDVKDVDEEKLQEVLEREIEAMDQASHAGIVHLIGENEVVAGKGASIGKRFLINYAFNFLKKNLRQTENVFDIPHKRMLKL</sequence>
<proteinExistence type="inferred from homology"/>
<evidence type="ECO:0000256" key="9">
    <source>
        <dbReference type="ARBA" id="ARBA00023136"/>
    </source>
</evidence>
<feature type="transmembrane region" description="Helical" evidence="10">
    <location>
        <begin position="804"/>
        <end position="824"/>
    </location>
</feature>
<evidence type="ECO:0000256" key="5">
    <source>
        <dbReference type="ARBA" id="ARBA00022692"/>
    </source>
</evidence>
<feature type="transmembrane region" description="Helical" evidence="10">
    <location>
        <begin position="299"/>
        <end position="319"/>
    </location>
</feature>
<feature type="domain" description="K+ potassium transporter integral membrane" evidence="11">
    <location>
        <begin position="831"/>
        <end position="885"/>
    </location>
</feature>
<dbReference type="PANTHER" id="PTHR30540:SF87">
    <property type="entry name" value="POTASSIUM TRANSPORTER"/>
    <property type="match status" value="1"/>
</dbReference>
<dbReference type="InterPro" id="IPR053951">
    <property type="entry name" value="K_trans_N"/>
</dbReference>
<evidence type="ECO:0000256" key="8">
    <source>
        <dbReference type="ARBA" id="ARBA00023065"/>
    </source>
</evidence>
<evidence type="ECO:0000256" key="10">
    <source>
        <dbReference type="SAM" id="Phobius"/>
    </source>
</evidence>
<comment type="subcellular location">
    <subcellularLocation>
        <location evidence="1">Cell membrane</location>
        <topology evidence="1">Multi-pass membrane protein</topology>
    </subcellularLocation>
</comment>
<evidence type="ECO:0000259" key="11">
    <source>
        <dbReference type="Pfam" id="PF02705"/>
    </source>
</evidence>
<feature type="domain" description="K+ potassium transporter integral membrane" evidence="11">
    <location>
        <begin position="886"/>
        <end position="978"/>
    </location>
</feature>
<keyword evidence="9 10" id="KW-0472">Membrane</keyword>
<dbReference type="Proteomes" id="UP000237347">
    <property type="component" value="Unassembled WGS sequence"/>
</dbReference>
<feature type="transmembrane region" description="Helical" evidence="10">
    <location>
        <begin position="912"/>
        <end position="935"/>
    </location>
</feature>
<feature type="transmembrane region" description="Helical" evidence="10">
    <location>
        <begin position="845"/>
        <end position="864"/>
    </location>
</feature>
<protein>
    <submittedName>
        <fullName evidence="13">Potassium transporter 5</fullName>
    </submittedName>
</protein>
<dbReference type="PANTHER" id="PTHR30540">
    <property type="entry name" value="OSMOTIC STRESS POTASSIUM TRANSPORTER"/>
    <property type="match status" value="1"/>
</dbReference>
<comment type="similarity">
    <text evidence="2">Belongs to the HAK/KUP transporter (TC 2.A.72.3) family.</text>
</comment>
<dbReference type="InterPro" id="IPR053952">
    <property type="entry name" value="K_trans_C"/>
</dbReference>
<evidence type="ECO:0000256" key="2">
    <source>
        <dbReference type="ARBA" id="ARBA00008440"/>
    </source>
</evidence>
<keyword evidence="3" id="KW-0813">Transport</keyword>
<evidence type="ECO:0000313" key="14">
    <source>
        <dbReference type="Proteomes" id="UP000237347"/>
    </source>
</evidence>
<feature type="transmembrane region" description="Helical" evidence="10">
    <location>
        <begin position="59"/>
        <end position="80"/>
    </location>
</feature>
<dbReference type="Pfam" id="PF22776">
    <property type="entry name" value="K_trans_C"/>
    <property type="match status" value="2"/>
</dbReference>
<evidence type="ECO:0000256" key="1">
    <source>
        <dbReference type="ARBA" id="ARBA00004651"/>
    </source>
</evidence>
<dbReference type="Pfam" id="PF02705">
    <property type="entry name" value="K_trans"/>
    <property type="match status" value="4"/>
</dbReference>
<feature type="domain" description="K+ potassium transporter integral membrane" evidence="11">
    <location>
        <begin position="25"/>
        <end position="298"/>
    </location>
</feature>
<comment type="caution">
    <text evidence="13">The sequence shown here is derived from an EMBL/GenBank/DDBJ whole genome shotgun (WGS) entry which is preliminary data.</text>
</comment>
<feature type="domain" description="K+ potassium transporter integral membrane" evidence="11">
    <location>
        <begin position="637"/>
        <end position="829"/>
    </location>
</feature>
<keyword evidence="5 10" id="KW-0812">Transmembrane</keyword>
<feature type="transmembrane region" description="Helical" evidence="10">
    <location>
        <begin position="941"/>
        <end position="958"/>
    </location>
</feature>
<feature type="transmembrane region" description="Helical" evidence="10">
    <location>
        <begin position="761"/>
        <end position="780"/>
    </location>
</feature>
<dbReference type="GO" id="GO:0005886">
    <property type="term" value="C:plasma membrane"/>
    <property type="evidence" value="ECO:0007669"/>
    <property type="project" value="UniProtKB-SubCell"/>
</dbReference>
<feature type="transmembrane region" description="Helical" evidence="10">
    <location>
        <begin position="378"/>
        <end position="397"/>
    </location>
</feature>
<keyword evidence="7 10" id="KW-1133">Transmembrane helix</keyword>
<organism evidence="13 14">
    <name type="scientific">Quercus suber</name>
    <name type="common">Cork oak</name>
    <dbReference type="NCBI Taxonomy" id="58331"/>
    <lineage>
        <taxon>Eukaryota</taxon>
        <taxon>Viridiplantae</taxon>
        <taxon>Streptophyta</taxon>
        <taxon>Embryophyta</taxon>
        <taxon>Tracheophyta</taxon>
        <taxon>Spermatophyta</taxon>
        <taxon>Magnoliopsida</taxon>
        <taxon>eudicotyledons</taxon>
        <taxon>Gunneridae</taxon>
        <taxon>Pentapetalae</taxon>
        <taxon>rosids</taxon>
        <taxon>fabids</taxon>
        <taxon>Fagales</taxon>
        <taxon>Fagaceae</taxon>
        <taxon>Quercus</taxon>
    </lineage>
</organism>
<feature type="domain" description="K+ potassium transporter C-terminal" evidence="12">
    <location>
        <begin position="992"/>
        <end position="1196"/>
    </location>
</feature>
<evidence type="ECO:0000256" key="6">
    <source>
        <dbReference type="ARBA" id="ARBA00022958"/>
    </source>
</evidence>
<feature type="transmembrane region" description="Helical" evidence="10">
    <location>
        <begin position="265"/>
        <end position="287"/>
    </location>
</feature>
<feature type="transmembrane region" description="Helical" evidence="10">
    <location>
        <begin position="192"/>
        <end position="210"/>
    </location>
</feature>
<dbReference type="GO" id="GO:0015079">
    <property type="term" value="F:potassium ion transmembrane transporter activity"/>
    <property type="evidence" value="ECO:0007669"/>
    <property type="project" value="InterPro"/>
</dbReference>
<feature type="transmembrane region" description="Helical" evidence="10">
    <location>
        <begin position="149"/>
        <end position="180"/>
    </location>
</feature>
<feature type="transmembrane region" description="Helical" evidence="10">
    <location>
        <begin position="217"/>
        <end position="239"/>
    </location>
</feature>
<name>A0AAW0KUK5_QUESU</name>
<gene>
    <name evidence="13" type="primary">POT5_20</name>
    <name evidence="13" type="ORF">CFP56_012770</name>
</gene>
<dbReference type="InterPro" id="IPR003855">
    <property type="entry name" value="K+_transporter"/>
</dbReference>
<reference evidence="13 14" key="1">
    <citation type="journal article" date="2018" name="Sci. Data">
        <title>The draft genome sequence of cork oak.</title>
        <authorList>
            <person name="Ramos A.M."/>
            <person name="Usie A."/>
            <person name="Barbosa P."/>
            <person name="Barros P.M."/>
            <person name="Capote T."/>
            <person name="Chaves I."/>
            <person name="Simoes F."/>
            <person name="Abreu I."/>
            <person name="Carrasquinho I."/>
            <person name="Faro C."/>
            <person name="Guimaraes J.B."/>
            <person name="Mendonca D."/>
            <person name="Nobrega F."/>
            <person name="Rodrigues L."/>
            <person name="Saibo N.J.M."/>
            <person name="Varela M.C."/>
            <person name="Egas C."/>
            <person name="Matos J."/>
            <person name="Miguel C.M."/>
            <person name="Oliveira M.M."/>
            <person name="Ricardo C.P."/>
            <person name="Goncalves S."/>
        </authorList>
    </citation>
    <scope>NUCLEOTIDE SEQUENCE [LARGE SCALE GENOMIC DNA]</scope>
    <source>
        <strain evidence="14">cv. HL8</strain>
    </source>
</reference>
<keyword evidence="6" id="KW-0630">Potassium</keyword>
<evidence type="ECO:0000256" key="4">
    <source>
        <dbReference type="ARBA" id="ARBA00022538"/>
    </source>
</evidence>
<evidence type="ECO:0000256" key="7">
    <source>
        <dbReference type="ARBA" id="ARBA00022989"/>
    </source>
</evidence>
<evidence type="ECO:0000313" key="13">
    <source>
        <dbReference type="EMBL" id="KAK7843258.1"/>
    </source>
</evidence>
<evidence type="ECO:0000259" key="12">
    <source>
        <dbReference type="Pfam" id="PF22776"/>
    </source>
</evidence>
<feature type="transmembrane region" description="Helical" evidence="10">
    <location>
        <begin position="671"/>
        <end position="692"/>
    </location>
</feature>
<keyword evidence="4" id="KW-0633">Potassium transport</keyword>
<accession>A0AAW0KUK5</accession>
<keyword evidence="14" id="KW-1185">Reference proteome</keyword>
<keyword evidence="8" id="KW-0406">Ion transport</keyword>